<dbReference type="InterPro" id="IPR046461">
    <property type="entry name" value="TerL_ATPase"/>
</dbReference>
<dbReference type="Pfam" id="PF20441">
    <property type="entry name" value="TerL_nuclease"/>
    <property type="match status" value="1"/>
</dbReference>
<evidence type="ECO:0000259" key="2">
    <source>
        <dbReference type="Pfam" id="PF20441"/>
    </source>
</evidence>
<dbReference type="Gene3D" id="3.40.50.300">
    <property type="entry name" value="P-loop containing nucleotide triphosphate hydrolases"/>
    <property type="match status" value="1"/>
</dbReference>
<feature type="domain" description="Terminase large subunit-like endonuclease" evidence="2">
    <location>
        <begin position="271"/>
        <end position="552"/>
    </location>
</feature>
<dbReference type="InterPro" id="IPR046462">
    <property type="entry name" value="TerL_nuclease"/>
</dbReference>
<protein>
    <submittedName>
        <fullName evidence="3">Terminase large subunit</fullName>
    </submittedName>
</protein>
<name>A0A386KPX8_9CAUD</name>
<feature type="domain" description="Terminase large subunit-like ATPase" evidence="1">
    <location>
        <begin position="89"/>
        <end position="256"/>
    </location>
</feature>
<evidence type="ECO:0000313" key="4">
    <source>
        <dbReference type="Proteomes" id="UP000269323"/>
    </source>
</evidence>
<organism evidence="3 4">
    <name type="scientific">Caulobacter phage Kronos</name>
    <dbReference type="NCBI Taxonomy" id="2340873"/>
    <lineage>
        <taxon>Viruses</taxon>
        <taxon>Duplodnaviria</taxon>
        <taxon>Heunggongvirae</taxon>
        <taxon>Uroviricota</taxon>
        <taxon>Caudoviricetes</taxon>
        <taxon>Caudoviricetes incertae sedis</taxon>
        <taxon>Kronosvirus</taxon>
        <taxon>Kronosvirus pelion</taxon>
    </lineage>
</organism>
<evidence type="ECO:0000259" key="1">
    <source>
        <dbReference type="Pfam" id="PF03354"/>
    </source>
</evidence>
<proteinExistence type="predicted"/>
<keyword evidence="4" id="KW-1185">Reference proteome</keyword>
<dbReference type="PANTHER" id="PTHR41287:SF1">
    <property type="entry name" value="PROTEIN YMFN"/>
    <property type="match status" value="1"/>
</dbReference>
<dbReference type="PANTHER" id="PTHR41287">
    <property type="match status" value="1"/>
</dbReference>
<accession>A0A386KPX8</accession>
<dbReference type="Pfam" id="PF03354">
    <property type="entry name" value="TerL_ATPase"/>
    <property type="match status" value="1"/>
</dbReference>
<reference evidence="3 4" key="1">
    <citation type="submission" date="2018-08" db="EMBL/GenBank/DDBJ databases">
        <title>The isolation and characterization of a novel rhizosphere caulophage that is similar to lambdoid phages.</title>
        <authorList>
            <person name="Berrios L."/>
            <person name="Ely B."/>
        </authorList>
    </citation>
    <scope>NUCLEOTIDE SEQUENCE [LARGE SCALE GENOMIC DNA]</scope>
</reference>
<dbReference type="GO" id="GO:0004519">
    <property type="term" value="F:endonuclease activity"/>
    <property type="evidence" value="ECO:0007669"/>
    <property type="project" value="InterPro"/>
</dbReference>
<dbReference type="EMBL" id="MH884648">
    <property type="protein sequence ID" value="AYD87655.1"/>
    <property type="molecule type" value="Genomic_DNA"/>
</dbReference>
<evidence type="ECO:0000313" key="3">
    <source>
        <dbReference type="EMBL" id="AYD87655.1"/>
    </source>
</evidence>
<dbReference type="Proteomes" id="UP000269323">
    <property type="component" value="Segment"/>
</dbReference>
<dbReference type="InterPro" id="IPR027417">
    <property type="entry name" value="P-loop_NTPase"/>
</dbReference>
<dbReference type="InterPro" id="IPR005021">
    <property type="entry name" value="Terminase_largesu-like"/>
</dbReference>
<sequence>MVAPAAAPADFIKIADKYERDVLSGRIPACGWVKKACQRNAGDKKRAATKAWPYRFDAAKATKVCKFVQLLSHTKGRWAAKRERIRLEPWQVWLTCCVFGWVHKKTGFRRFRRVFLLIPRKNGKSLLAAAWGLYMLCADGEHGAEVYSGATSEKQAWEVFGPMRLMAQKNPDLLAHFGLAVNASNLHISGNASKAEPIIGNPGDGSSPSCAIHDEYHEHDDDKQVDTMVTGMGARDQPLQVIVTTAGDNLAGPCYSMQLDVQNVLDGVFDNDELFACIWTIDKGDDWNTVEALKKANPNFGVSINEDFLRARLAEAKMSPRKAGIFQTKHLNVWVQSREAYFNVIKWQELANPKLSLLHYKGKTCVITLDLSSKIDITAMCIMFANPPDVEKLTGKRYTVFMRYYLPEETAYAPENEKYRDFESAGCLTITDGAMIDISLIRDDLYDLKNFLDVEAVGIDPWHAQQLMVELMNEGVPVIEYGQTVNSMSAPMKELDAVIRAGLVEHEGDPCTTWMMSNVTAKTDAKDNVYPRKERPENKIDGPVAKIMAIGIHTNGQKPMPSVYEERGLAEVGV</sequence>